<accession>A0A225VJ79</accession>
<proteinExistence type="predicted"/>
<dbReference type="Proteomes" id="UP000198211">
    <property type="component" value="Unassembled WGS sequence"/>
</dbReference>
<dbReference type="InterPro" id="IPR011009">
    <property type="entry name" value="Kinase-like_dom_sf"/>
</dbReference>
<keyword evidence="3" id="KW-1185">Reference proteome</keyword>
<gene>
    <name evidence="2" type="ORF">PHMEG_00023065</name>
</gene>
<reference evidence="3" key="1">
    <citation type="submission" date="2017-03" db="EMBL/GenBank/DDBJ databases">
        <title>Phytopthora megakarya and P. palmivora, two closely related causual agents of cacao black pod achieved similar genome size and gene model numbers by different mechanisms.</title>
        <authorList>
            <person name="Ali S."/>
            <person name="Shao J."/>
            <person name="Larry D.J."/>
            <person name="Kronmiller B."/>
            <person name="Shen D."/>
            <person name="Strem M.D."/>
            <person name="Melnick R.L."/>
            <person name="Guiltinan M.J."/>
            <person name="Tyler B.M."/>
            <person name="Meinhardt L.W."/>
            <person name="Bailey B.A."/>
        </authorList>
    </citation>
    <scope>NUCLEOTIDE SEQUENCE [LARGE SCALE GENOMIC DNA]</scope>
    <source>
        <strain evidence="3">zdho120</strain>
    </source>
</reference>
<keyword evidence="2" id="KW-0808">Transferase</keyword>
<name>A0A225VJ79_9STRA</name>
<protein>
    <submittedName>
        <fullName evidence="2">Serine/threonine protein kinase</fullName>
    </submittedName>
</protein>
<feature type="domain" description="Protein kinase" evidence="1">
    <location>
        <begin position="195"/>
        <end position="454"/>
    </location>
</feature>
<dbReference type="Gene3D" id="1.10.510.10">
    <property type="entry name" value="Transferase(Phosphotransferase) domain 1"/>
    <property type="match status" value="1"/>
</dbReference>
<evidence type="ECO:0000259" key="1">
    <source>
        <dbReference type="PROSITE" id="PS50011"/>
    </source>
</evidence>
<dbReference type="EMBL" id="NBNE01004693">
    <property type="protein sequence ID" value="OWZ04938.1"/>
    <property type="molecule type" value="Genomic_DNA"/>
</dbReference>
<dbReference type="GO" id="GO:0004674">
    <property type="term" value="F:protein serine/threonine kinase activity"/>
    <property type="evidence" value="ECO:0007669"/>
    <property type="project" value="UniProtKB-KW"/>
</dbReference>
<dbReference type="InterPro" id="IPR001245">
    <property type="entry name" value="Ser-Thr/Tyr_kinase_cat_dom"/>
</dbReference>
<dbReference type="PANTHER" id="PTHR44329">
    <property type="entry name" value="SERINE/THREONINE-PROTEIN KINASE TNNI3K-RELATED"/>
    <property type="match status" value="1"/>
</dbReference>
<comment type="caution">
    <text evidence="2">The sequence shown here is derived from an EMBL/GenBank/DDBJ whole genome shotgun (WGS) entry which is preliminary data.</text>
</comment>
<evidence type="ECO:0000313" key="3">
    <source>
        <dbReference type="Proteomes" id="UP000198211"/>
    </source>
</evidence>
<dbReference type="SUPFAM" id="SSF56112">
    <property type="entry name" value="Protein kinase-like (PK-like)"/>
    <property type="match status" value="1"/>
</dbReference>
<keyword evidence="2" id="KW-0418">Kinase</keyword>
<dbReference type="OrthoDB" id="125603at2759"/>
<dbReference type="GO" id="GO:0005524">
    <property type="term" value="F:ATP binding"/>
    <property type="evidence" value="ECO:0007669"/>
    <property type="project" value="InterPro"/>
</dbReference>
<dbReference type="STRING" id="4795.A0A225VJ79"/>
<dbReference type="PANTHER" id="PTHR44329:SF214">
    <property type="entry name" value="PROTEIN KINASE DOMAIN-CONTAINING PROTEIN"/>
    <property type="match status" value="1"/>
</dbReference>
<evidence type="ECO:0000313" key="2">
    <source>
        <dbReference type="EMBL" id="OWZ04938.1"/>
    </source>
</evidence>
<dbReference type="AlphaFoldDB" id="A0A225VJ79"/>
<dbReference type="InterPro" id="IPR000719">
    <property type="entry name" value="Prot_kinase_dom"/>
</dbReference>
<organism evidence="2 3">
    <name type="scientific">Phytophthora megakarya</name>
    <dbReference type="NCBI Taxonomy" id="4795"/>
    <lineage>
        <taxon>Eukaryota</taxon>
        <taxon>Sar</taxon>
        <taxon>Stramenopiles</taxon>
        <taxon>Oomycota</taxon>
        <taxon>Peronosporomycetes</taxon>
        <taxon>Peronosporales</taxon>
        <taxon>Peronosporaceae</taxon>
        <taxon>Phytophthora</taxon>
    </lineage>
</organism>
<dbReference type="PROSITE" id="PS50011">
    <property type="entry name" value="PROTEIN_KINASE_DOM"/>
    <property type="match status" value="1"/>
</dbReference>
<dbReference type="InterPro" id="IPR051681">
    <property type="entry name" value="Ser/Thr_Kinases-Pseudokinases"/>
</dbReference>
<keyword evidence="2" id="KW-0723">Serine/threonine-protein kinase</keyword>
<sequence length="509" mass="58119">MCDDLVKNVKNLLPYLERMINGGKIEIIEALAAYKQLLVDIRDFLEIHIQKKPLQRLACHWNVKDKIKLFYVQRDQIVERMELEFQEEAANRHEYVSNRIENVIRREQRIEDQAAKEFQDMQELINSSIDELTAGITDIGSEVMTMLRELKFQYENGLEQSEKERKFLLDTMNKFTKASMISSLPDWYISRANIRFESSPFAEGSTRTLHFGKLDSGAKVVVKVSNAAHDDTDSRTRFNAEVEKWYPLRNPHVLPLYGACNITAPQLFVLGFAEKGNFNEFLPKHDHLFWKVFLDAARGLAYLHSRKLVHANLKCSNLLVMADGTGVVSDFCFAFVRISTILSFKVQTPSTRWKAPECLQFGLDKNARHESDVYSLGMCLIEGLTGKPPFDGVNEMEVFAKVRAGELPTRSEKITDEAWSLITAMCAKEFQDRIKLGEVIRLMEILAEREHMMLGRLKCSCTSGSCRECGKSIAHSELEAPAPEAKARGWQLIQCVQEPGRVSLELIKA</sequence>
<dbReference type="Pfam" id="PF07714">
    <property type="entry name" value="PK_Tyr_Ser-Thr"/>
    <property type="match status" value="1"/>
</dbReference>